<proteinExistence type="predicted"/>
<keyword evidence="1" id="KW-0812">Transmembrane</keyword>
<protein>
    <recommendedName>
        <fullName evidence="4">SdpI family protein</fullName>
    </recommendedName>
</protein>
<dbReference type="Proteomes" id="UP000315730">
    <property type="component" value="Unassembled WGS sequence"/>
</dbReference>
<feature type="transmembrane region" description="Helical" evidence="1">
    <location>
        <begin position="6"/>
        <end position="26"/>
    </location>
</feature>
<dbReference type="Pfam" id="PF13630">
    <property type="entry name" value="SdpI"/>
    <property type="match status" value="1"/>
</dbReference>
<evidence type="ECO:0008006" key="4">
    <source>
        <dbReference type="Google" id="ProtNLM"/>
    </source>
</evidence>
<name>A0A4Y4D586_KOCVA</name>
<reference evidence="2 3" key="1">
    <citation type="submission" date="2019-06" db="EMBL/GenBank/DDBJ databases">
        <title>Whole genome shotgun sequence of Kocuria varians NBRC 15358.</title>
        <authorList>
            <person name="Hosoyama A."/>
            <person name="Uohara A."/>
            <person name="Ohji S."/>
            <person name="Ichikawa N."/>
        </authorList>
    </citation>
    <scope>NUCLEOTIDE SEQUENCE [LARGE SCALE GENOMIC DNA]</scope>
    <source>
        <strain evidence="2 3">NBRC 15358</strain>
    </source>
</reference>
<gene>
    <name evidence="2" type="ORF">KVA01_09990</name>
</gene>
<feature type="transmembrane region" description="Helical" evidence="1">
    <location>
        <begin position="67"/>
        <end position="87"/>
    </location>
</feature>
<evidence type="ECO:0000313" key="2">
    <source>
        <dbReference type="EMBL" id="GEC98844.1"/>
    </source>
</evidence>
<dbReference type="AlphaFoldDB" id="A0A4Y4D586"/>
<comment type="caution">
    <text evidence="2">The sequence shown here is derived from an EMBL/GenBank/DDBJ whole genome shotgun (WGS) entry which is preliminary data.</text>
</comment>
<organism evidence="2 3">
    <name type="scientific">Kocuria varians</name>
    <name type="common">Micrococcus varians</name>
    <dbReference type="NCBI Taxonomy" id="1272"/>
    <lineage>
        <taxon>Bacteria</taxon>
        <taxon>Bacillati</taxon>
        <taxon>Actinomycetota</taxon>
        <taxon>Actinomycetes</taxon>
        <taxon>Micrococcales</taxon>
        <taxon>Micrococcaceae</taxon>
        <taxon>Kocuria</taxon>
    </lineage>
</organism>
<keyword evidence="3" id="KW-1185">Reference proteome</keyword>
<evidence type="ECO:0000313" key="3">
    <source>
        <dbReference type="Proteomes" id="UP000315730"/>
    </source>
</evidence>
<dbReference type="EMBL" id="BJNW01000007">
    <property type="protein sequence ID" value="GEC98844.1"/>
    <property type="molecule type" value="Genomic_DNA"/>
</dbReference>
<sequence>MDESSIGALIGIVSSLMVVAILYGVTRAGATGGMGRNGAVGIRTRATKRSDDAWQAGHAAALPVVRVLCLALLVLDLVCLALVFLGPSALRPWLGLIPAAGIVVAAVVTSRAAAKGADAAQ</sequence>
<keyword evidence="1" id="KW-0472">Membrane</keyword>
<evidence type="ECO:0000256" key="1">
    <source>
        <dbReference type="SAM" id="Phobius"/>
    </source>
</evidence>
<feature type="transmembrane region" description="Helical" evidence="1">
    <location>
        <begin position="93"/>
        <end position="114"/>
    </location>
</feature>
<accession>A0A4Y4D586</accession>
<keyword evidence="1" id="KW-1133">Transmembrane helix</keyword>
<dbReference type="InterPro" id="IPR025962">
    <property type="entry name" value="SdpI/YhfL"/>
</dbReference>
<dbReference type="RefSeq" id="WP_068467688.1">
    <property type="nucleotide sequence ID" value="NZ_BJNW01000007.1"/>
</dbReference>